<keyword evidence="2" id="KW-1185">Reference proteome</keyword>
<dbReference type="AlphaFoldDB" id="K9YYV6"/>
<name>K9YYV6_DACS8</name>
<reference evidence="1" key="1">
    <citation type="submission" date="2012-04" db="EMBL/GenBank/DDBJ databases">
        <title>Finished genome of Dactylococcopsis salina PCC 8305.</title>
        <authorList>
            <consortium name="US DOE Joint Genome Institute"/>
            <person name="Gugger M."/>
            <person name="Coursin T."/>
            <person name="Rippka R."/>
            <person name="Tandeau De Marsac N."/>
            <person name="Huntemann M."/>
            <person name="Wei C.-L."/>
            <person name="Han J."/>
            <person name="Detter J.C."/>
            <person name="Han C."/>
            <person name="Tapia R."/>
            <person name="Daligault H."/>
            <person name="Chen A."/>
            <person name="Krypides N."/>
            <person name="Mavromatis K."/>
            <person name="Markowitz V."/>
            <person name="Szeto E."/>
            <person name="Ivanova N."/>
            <person name="Ovchinnikova G."/>
            <person name="Pagani I."/>
            <person name="Pati A."/>
            <person name="Goodwin L."/>
            <person name="Peters L."/>
            <person name="Pitluck S."/>
            <person name="Woyke T."/>
            <person name="Kerfeld C."/>
        </authorList>
    </citation>
    <scope>NUCLEOTIDE SEQUENCE [LARGE SCALE GENOMIC DNA]</scope>
    <source>
        <strain evidence="1">PCC 8305</strain>
    </source>
</reference>
<dbReference type="STRING" id="13035.Dacsa_2952"/>
<dbReference type="OrthoDB" id="559685at2"/>
<sequence>MEAFSPTPPQWIENAVHSLDFHCPRCGNEAKKAKRVWLNRRAPVIGENYERKWQEFYQCECGEAWWSWSNDRPPSELAKREDQ</sequence>
<evidence type="ECO:0000313" key="2">
    <source>
        <dbReference type="Proteomes" id="UP000010482"/>
    </source>
</evidence>
<protein>
    <submittedName>
        <fullName evidence="1">Uncharacterized protein</fullName>
    </submittedName>
</protein>
<accession>K9YYV6</accession>
<dbReference type="eggNOG" id="ENOG5032S8F">
    <property type="taxonomic scope" value="Bacteria"/>
</dbReference>
<dbReference type="HOGENOM" id="CLU_165972_0_0_3"/>
<dbReference type="RefSeq" id="WP_015230485.1">
    <property type="nucleotide sequence ID" value="NC_019780.1"/>
</dbReference>
<gene>
    <name evidence="1" type="ORF">Dacsa_2952</name>
</gene>
<organism evidence="1 2">
    <name type="scientific">Dactylococcopsis salina (strain PCC 8305)</name>
    <name type="common">Myxobactron salinum</name>
    <dbReference type="NCBI Taxonomy" id="13035"/>
    <lineage>
        <taxon>Bacteria</taxon>
        <taxon>Bacillati</taxon>
        <taxon>Cyanobacteriota</taxon>
        <taxon>Cyanophyceae</taxon>
        <taxon>Nodosilineales</taxon>
        <taxon>Cymatolegaceae</taxon>
        <taxon>Dactylococcopsis</taxon>
    </lineage>
</organism>
<dbReference type="KEGG" id="dsl:Dacsa_2952"/>
<dbReference type="Proteomes" id="UP000010482">
    <property type="component" value="Chromosome"/>
</dbReference>
<proteinExistence type="predicted"/>
<dbReference type="PATRIC" id="fig|13035.3.peg.3366"/>
<evidence type="ECO:0000313" key="1">
    <source>
        <dbReference type="EMBL" id="AFZ51505.1"/>
    </source>
</evidence>
<dbReference type="EMBL" id="CP003944">
    <property type="protein sequence ID" value="AFZ51505.1"/>
    <property type="molecule type" value="Genomic_DNA"/>
</dbReference>